<keyword evidence="2" id="KW-1185">Reference proteome</keyword>
<dbReference type="EMBL" id="BQNB010009471">
    <property type="protein sequence ID" value="GJS64005.1"/>
    <property type="molecule type" value="Genomic_DNA"/>
</dbReference>
<reference evidence="1" key="2">
    <citation type="submission" date="2022-01" db="EMBL/GenBank/DDBJ databases">
        <authorList>
            <person name="Yamashiro T."/>
            <person name="Shiraishi A."/>
            <person name="Satake H."/>
            <person name="Nakayama K."/>
        </authorList>
    </citation>
    <scope>NUCLEOTIDE SEQUENCE</scope>
</reference>
<name>A0ABQ4XFF9_9ASTR</name>
<proteinExistence type="predicted"/>
<evidence type="ECO:0000313" key="2">
    <source>
        <dbReference type="Proteomes" id="UP001151760"/>
    </source>
</evidence>
<reference evidence="1" key="1">
    <citation type="journal article" date="2022" name="Int. J. Mol. Sci.">
        <title>Draft Genome of Tanacetum Coccineum: Genomic Comparison of Closely Related Tanacetum-Family Plants.</title>
        <authorList>
            <person name="Yamashiro T."/>
            <person name="Shiraishi A."/>
            <person name="Nakayama K."/>
            <person name="Satake H."/>
        </authorList>
    </citation>
    <scope>NUCLEOTIDE SEQUENCE</scope>
</reference>
<protein>
    <submittedName>
        <fullName evidence="1">Uncharacterized protein</fullName>
    </submittedName>
</protein>
<gene>
    <name evidence="1" type="ORF">Tco_0678569</name>
</gene>
<organism evidence="1 2">
    <name type="scientific">Tanacetum coccineum</name>
    <dbReference type="NCBI Taxonomy" id="301880"/>
    <lineage>
        <taxon>Eukaryota</taxon>
        <taxon>Viridiplantae</taxon>
        <taxon>Streptophyta</taxon>
        <taxon>Embryophyta</taxon>
        <taxon>Tracheophyta</taxon>
        <taxon>Spermatophyta</taxon>
        <taxon>Magnoliopsida</taxon>
        <taxon>eudicotyledons</taxon>
        <taxon>Gunneridae</taxon>
        <taxon>Pentapetalae</taxon>
        <taxon>asterids</taxon>
        <taxon>campanulids</taxon>
        <taxon>Asterales</taxon>
        <taxon>Asteraceae</taxon>
        <taxon>Asteroideae</taxon>
        <taxon>Anthemideae</taxon>
        <taxon>Anthemidinae</taxon>
        <taxon>Tanacetum</taxon>
    </lineage>
</organism>
<accession>A0ABQ4XFF9</accession>
<comment type="caution">
    <text evidence="1">The sequence shown here is derived from an EMBL/GenBank/DDBJ whole genome shotgun (WGS) entry which is preliminary data.</text>
</comment>
<evidence type="ECO:0000313" key="1">
    <source>
        <dbReference type="EMBL" id="GJS64005.1"/>
    </source>
</evidence>
<dbReference type="Proteomes" id="UP001151760">
    <property type="component" value="Unassembled WGS sequence"/>
</dbReference>
<sequence length="181" mass="21175">MADSAWIEAMQDELHQFDRLKVWELVDKPFGKMIYKAKVVMEEQERMKDQLTTDPPIPPKVFLSISQYALEILKKHNMDTLLLHWYTIATIPKLDVDLSENRRQSDYRSKIVTHTLNHARMPVILPKALMDGYSPWWLTSKLDVKETKTALQCLWQSEVRGVISKLCSSNVDEDTTSRLWL</sequence>